<evidence type="ECO:0000256" key="1">
    <source>
        <dbReference type="SAM" id="Phobius"/>
    </source>
</evidence>
<dbReference type="EMBL" id="NMUL01000009">
    <property type="protein sequence ID" value="OXM68681.1"/>
    <property type="molecule type" value="Genomic_DNA"/>
</dbReference>
<reference evidence="3" key="1">
    <citation type="submission" date="2017-07" db="EMBL/GenBank/DDBJ databases">
        <title>Comparative genome mining reveals phylogenetic distribution patterns of secondary metabolites in Amycolatopsis.</title>
        <authorList>
            <person name="Adamek M."/>
            <person name="Alanjary M."/>
            <person name="Sales-Ortells H."/>
            <person name="Goodfellow M."/>
            <person name="Bull A.T."/>
            <person name="Kalinowski J."/>
            <person name="Ziemert N."/>
        </authorList>
    </citation>
    <scope>NUCLEOTIDE SEQUENCE [LARGE SCALE GENOMIC DNA]</scope>
    <source>
        <strain evidence="3">H5</strain>
    </source>
</reference>
<dbReference type="Proteomes" id="UP000215199">
    <property type="component" value="Unassembled WGS sequence"/>
</dbReference>
<accession>A0A229TCL6</accession>
<proteinExistence type="predicted"/>
<feature type="transmembrane region" description="Helical" evidence="1">
    <location>
        <begin position="12"/>
        <end position="33"/>
    </location>
</feature>
<dbReference type="RefSeq" id="WP_093947441.1">
    <property type="nucleotide sequence ID" value="NZ_NMUL01000009.1"/>
</dbReference>
<evidence type="ECO:0000313" key="2">
    <source>
        <dbReference type="EMBL" id="OXM68681.1"/>
    </source>
</evidence>
<feature type="transmembrane region" description="Helical" evidence="1">
    <location>
        <begin position="39"/>
        <end position="61"/>
    </location>
</feature>
<name>A0A229TCL6_9PSEU</name>
<dbReference type="AlphaFoldDB" id="A0A229TCL6"/>
<protein>
    <recommendedName>
        <fullName evidence="4">RDD domain-containing protein</fullName>
    </recommendedName>
</protein>
<sequence>MASSSRTTPPRCRAIGLALLDALIAGAALGYLAHQYREALVANSAAIGLALLFAFGLAFAVRAGARLLRQANSRVDSIFADELRDKPSPWPR</sequence>
<keyword evidence="3" id="KW-1185">Reference proteome</keyword>
<keyword evidence="1" id="KW-1133">Transmembrane helix</keyword>
<organism evidence="2 3">
    <name type="scientific">Amycolatopsis vastitatis</name>
    <dbReference type="NCBI Taxonomy" id="1905142"/>
    <lineage>
        <taxon>Bacteria</taxon>
        <taxon>Bacillati</taxon>
        <taxon>Actinomycetota</taxon>
        <taxon>Actinomycetes</taxon>
        <taxon>Pseudonocardiales</taxon>
        <taxon>Pseudonocardiaceae</taxon>
        <taxon>Amycolatopsis</taxon>
    </lineage>
</organism>
<evidence type="ECO:0000313" key="3">
    <source>
        <dbReference type="Proteomes" id="UP000215199"/>
    </source>
</evidence>
<keyword evidence="1" id="KW-0812">Transmembrane</keyword>
<keyword evidence="1" id="KW-0472">Membrane</keyword>
<evidence type="ECO:0008006" key="4">
    <source>
        <dbReference type="Google" id="ProtNLM"/>
    </source>
</evidence>
<gene>
    <name evidence="2" type="ORF">CF165_11355</name>
</gene>
<comment type="caution">
    <text evidence="2">The sequence shown here is derived from an EMBL/GenBank/DDBJ whole genome shotgun (WGS) entry which is preliminary data.</text>
</comment>